<proteinExistence type="inferred from homology"/>
<dbReference type="NCBIfam" id="TIGR00872">
    <property type="entry name" value="gnd_rel"/>
    <property type="match status" value="1"/>
</dbReference>
<dbReference type="AlphaFoldDB" id="A0A097EEI7"/>
<reference evidence="6 7" key="1">
    <citation type="submission" date="2014-09" db="EMBL/GenBank/DDBJ databases">
        <title>Using Illumina technology Improving SMRT sequencing Genome Assembly by RASTools.</title>
        <authorList>
            <person name="Zhou Y."/>
            <person name="Ma T."/>
            <person name="Liu T."/>
        </authorList>
    </citation>
    <scope>NUCLEOTIDE SEQUENCE [LARGE SCALE GENOMIC DNA]</scope>
    <source>
        <strain evidence="6 7">ATCC 55669</strain>
    </source>
</reference>
<dbReference type="InterPro" id="IPR004849">
    <property type="entry name" value="6DGDH_YqeC"/>
</dbReference>
<dbReference type="HOGENOM" id="CLU_024540_0_0_5"/>
<keyword evidence="3" id="KW-0560">Oxidoreductase</keyword>
<dbReference type="GO" id="GO:0004616">
    <property type="term" value="F:phosphogluconate dehydrogenase (decarboxylating) activity"/>
    <property type="evidence" value="ECO:0007669"/>
    <property type="project" value="InterPro"/>
</dbReference>
<keyword evidence="4" id="KW-0311">Gluconate utilization</keyword>
<dbReference type="GO" id="GO:0006098">
    <property type="term" value="P:pentose-phosphate shunt"/>
    <property type="evidence" value="ECO:0007669"/>
    <property type="project" value="UniProtKB-UniPathway"/>
</dbReference>
<dbReference type="UniPathway" id="UPA00115"/>
<dbReference type="PANTHER" id="PTHR11811">
    <property type="entry name" value="6-PHOSPHOGLUCONATE DEHYDROGENASE"/>
    <property type="match status" value="1"/>
</dbReference>
<evidence type="ECO:0000313" key="6">
    <source>
        <dbReference type="EMBL" id="AIT05989.1"/>
    </source>
</evidence>
<name>A0A097EEI7_9SPHN</name>
<evidence type="ECO:0000259" key="5">
    <source>
        <dbReference type="SMART" id="SM01350"/>
    </source>
</evidence>
<feature type="domain" description="6-phosphogluconate dehydrogenase C-terminal" evidence="5">
    <location>
        <begin position="187"/>
        <end position="326"/>
    </location>
</feature>
<dbReference type="NCBIfam" id="NF007161">
    <property type="entry name" value="PRK09599.1"/>
    <property type="match status" value="1"/>
</dbReference>
<evidence type="ECO:0000256" key="1">
    <source>
        <dbReference type="ARBA" id="ARBA00004959"/>
    </source>
</evidence>
<dbReference type="Gene3D" id="3.40.50.720">
    <property type="entry name" value="NAD(P)-binding Rossmann-like Domain"/>
    <property type="match status" value="1"/>
</dbReference>
<dbReference type="SMART" id="SM01350">
    <property type="entry name" value="6PGD"/>
    <property type="match status" value="1"/>
</dbReference>
<evidence type="ECO:0000256" key="3">
    <source>
        <dbReference type="ARBA" id="ARBA00023002"/>
    </source>
</evidence>
<dbReference type="InterPro" id="IPR036291">
    <property type="entry name" value="NAD(P)-bd_dom_sf"/>
</dbReference>
<dbReference type="STRING" id="1549858.MC45_05770"/>
<protein>
    <submittedName>
        <fullName evidence="6">6-phosphogluconate dehydrogenase</fullName>
    </submittedName>
</protein>
<dbReference type="SUPFAM" id="SSF51735">
    <property type="entry name" value="NAD(P)-binding Rossmann-fold domains"/>
    <property type="match status" value="1"/>
</dbReference>
<accession>A0A097EEI7</accession>
<dbReference type="GO" id="GO:0019521">
    <property type="term" value="P:D-gluconate metabolic process"/>
    <property type="evidence" value="ECO:0007669"/>
    <property type="project" value="UniProtKB-KW"/>
</dbReference>
<evidence type="ECO:0000256" key="2">
    <source>
        <dbReference type="ARBA" id="ARBA00008419"/>
    </source>
</evidence>
<comment type="similarity">
    <text evidence="2">Belongs to the 6-phosphogluconate dehydrogenase family.</text>
</comment>
<dbReference type="InterPro" id="IPR013328">
    <property type="entry name" value="6PGD_dom2"/>
</dbReference>
<comment type="pathway">
    <text evidence="1">Carbohydrate degradation; pentose phosphate pathway.</text>
</comment>
<dbReference type="SUPFAM" id="SSF48179">
    <property type="entry name" value="6-phosphogluconate dehydrogenase C-terminal domain-like"/>
    <property type="match status" value="1"/>
</dbReference>
<dbReference type="KEGG" id="stax:MC45_05770"/>
<dbReference type="Pfam" id="PF03446">
    <property type="entry name" value="NAD_binding_2"/>
    <property type="match status" value="1"/>
</dbReference>
<dbReference type="EMBL" id="CP009571">
    <property type="protein sequence ID" value="AIT05989.1"/>
    <property type="molecule type" value="Genomic_DNA"/>
</dbReference>
<dbReference type="Gene3D" id="1.10.1040.10">
    <property type="entry name" value="N-(1-d-carboxylethyl)-l-norvaline Dehydrogenase, domain 2"/>
    <property type="match status" value="1"/>
</dbReference>
<dbReference type="InterPro" id="IPR006115">
    <property type="entry name" value="6PGDH_NADP-bd"/>
</dbReference>
<organism evidence="6 7">
    <name type="scientific">Sphingomonas taxi</name>
    <dbReference type="NCBI Taxonomy" id="1549858"/>
    <lineage>
        <taxon>Bacteria</taxon>
        <taxon>Pseudomonadati</taxon>
        <taxon>Pseudomonadota</taxon>
        <taxon>Alphaproteobacteria</taxon>
        <taxon>Sphingomonadales</taxon>
        <taxon>Sphingomonadaceae</taxon>
        <taxon>Sphingomonas</taxon>
    </lineage>
</organism>
<dbReference type="PRINTS" id="PR00076">
    <property type="entry name" value="6PGDHDRGNASE"/>
</dbReference>
<dbReference type="InterPro" id="IPR006114">
    <property type="entry name" value="6PGDH_C"/>
</dbReference>
<dbReference type="RefSeq" id="WP_038660666.1">
    <property type="nucleotide sequence ID" value="NZ_CP009571.1"/>
</dbReference>
<evidence type="ECO:0000256" key="4">
    <source>
        <dbReference type="ARBA" id="ARBA00023064"/>
    </source>
</evidence>
<gene>
    <name evidence="6" type="ORF">MC45_05770</name>
</gene>
<dbReference type="Proteomes" id="UP000033200">
    <property type="component" value="Chromosome"/>
</dbReference>
<sequence>MKIGLIGLGRMGGNIARRLMQAGHEIVAYDRNADAVQALAKDGAEAANSLDDVRAKLDSPAIWWVMLPAGGPTEDTIGAIGEGAKDGDIVIDGGNTFYKDDIRRAKALAEKGVHYVDVGTSGGVWGLERGYCMMIGGDTETVNLLDPIFDALAPGLGTIARTPGRVADVVDERAEKGYIHAGPAGAGHFVKMIHNGIEYGLMQAYAEGFDILKSKNSDKLPEDERFDLNMTDIAEVWRRGSVISSWLLDLTAIALAKDEKLEGFSGSVADSGEGQWTIDAAMEEKVPANVLTASLFARYRSRVEHTYGDKVLSAMRFGFGGHVEMPQ</sequence>
<dbReference type="eggNOG" id="COG1023">
    <property type="taxonomic scope" value="Bacteria"/>
</dbReference>
<dbReference type="Pfam" id="PF00393">
    <property type="entry name" value="6PGD"/>
    <property type="match status" value="1"/>
</dbReference>
<evidence type="ECO:0000313" key="7">
    <source>
        <dbReference type="Proteomes" id="UP000033200"/>
    </source>
</evidence>
<keyword evidence="7" id="KW-1185">Reference proteome</keyword>
<dbReference type="InterPro" id="IPR008927">
    <property type="entry name" value="6-PGluconate_DH-like_C_sf"/>
</dbReference>
<dbReference type="InterPro" id="IPR006183">
    <property type="entry name" value="Pgluconate_DH"/>
</dbReference>
<dbReference type="GO" id="GO:0050661">
    <property type="term" value="F:NADP binding"/>
    <property type="evidence" value="ECO:0007669"/>
    <property type="project" value="InterPro"/>
</dbReference>